<dbReference type="AlphaFoldDB" id="D2QUS3"/>
<dbReference type="Pfam" id="PF08448">
    <property type="entry name" value="PAS_4"/>
    <property type="match status" value="3"/>
</dbReference>
<dbReference type="SMART" id="SM00388">
    <property type="entry name" value="HisKA"/>
    <property type="match status" value="1"/>
</dbReference>
<dbReference type="GO" id="GO:0000155">
    <property type="term" value="F:phosphorelay sensor kinase activity"/>
    <property type="evidence" value="ECO:0007669"/>
    <property type="project" value="InterPro"/>
</dbReference>
<dbReference type="InterPro" id="IPR000014">
    <property type="entry name" value="PAS"/>
</dbReference>
<feature type="domain" description="PAS" evidence="8">
    <location>
        <begin position="155"/>
        <end position="225"/>
    </location>
</feature>
<feature type="domain" description="PAC" evidence="9">
    <location>
        <begin position="488"/>
        <end position="540"/>
    </location>
</feature>
<comment type="catalytic activity">
    <reaction evidence="1">
        <text>ATP + protein L-histidine = ADP + protein N-phospho-L-histidine.</text>
        <dbReference type="EC" id="2.7.13.3"/>
    </reaction>
</comment>
<dbReference type="InterPro" id="IPR013656">
    <property type="entry name" value="PAS_4"/>
</dbReference>
<dbReference type="Pfam" id="PF00512">
    <property type="entry name" value="HisKA"/>
    <property type="match status" value="1"/>
</dbReference>
<dbReference type="eggNOG" id="COG4251">
    <property type="taxonomic scope" value="Bacteria"/>
</dbReference>
<evidence type="ECO:0000313" key="10">
    <source>
        <dbReference type="EMBL" id="ADB42555.1"/>
    </source>
</evidence>
<dbReference type="InterPro" id="IPR001610">
    <property type="entry name" value="PAC"/>
</dbReference>
<evidence type="ECO:0000259" key="9">
    <source>
        <dbReference type="PROSITE" id="PS50113"/>
    </source>
</evidence>
<dbReference type="Gene3D" id="3.30.565.10">
    <property type="entry name" value="Histidine kinase-like ATPase, C-terminal domain"/>
    <property type="match status" value="1"/>
</dbReference>
<evidence type="ECO:0000256" key="6">
    <source>
        <dbReference type="SAM" id="Coils"/>
    </source>
</evidence>
<dbReference type="SUPFAM" id="SSF47384">
    <property type="entry name" value="Homodimeric domain of signal transducing histidine kinase"/>
    <property type="match status" value="1"/>
</dbReference>
<dbReference type="PROSITE" id="PS50109">
    <property type="entry name" value="HIS_KIN"/>
    <property type="match status" value="1"/>
</dbReference>
<gene>
    <name evidence="10" type="ordered locus">Slin_6598</name>
</gene>
<dbReference type="InterPro" id="IPR004358">
    <property type="entry name" value="Sig_transdc_His_kin-like_C"/>
</dbReference>
<dbReference type="HOGENOM" id="CLU_000445_114_71_10"/>
<dbReference type="InterPro" id="IPR052162">
    <property type="entry name" value="Sensor_kinase/Photoreceptor"/>
</dbReference>
<dbReference type="KEGG" id="sli:Slin_6598"/>
<evidence type="ECO:0000256" key="1">
    <source>
        <dbReference type="ARBA" id="ARBA00000085"/>
    </source>
</evidence>
<dbReference type="InterPro" id="IPR035965">
    <property type="entry name" value="PAS-like_dom_sf"/>
</dbReference>
<organism evidence="10 11">
    <name type="scientific">Spirosoma linguale (strain ATCC 33905 / DSM 74 / LMG 10896 / Claus 1)</name>
    <dbReference type="NCBI Taxonomy" id="504472"/>
    <lineage>
        <taxon>Bacteria</taxon>
        <taxon>Pseudomonadati</taxon>
        <taxon>Bacteroidota</taxon>
        <taxon>Cytophagia</taxon>
        <taxon>Cytophagales</taxon>
        <taxon>Cytophagaceae</taxon>
        <taxon>Spirosoma</taxon>
    </lineage>
</organism>
<evidence type="ECO:0000259" key="7">
    <source>
        <dbReference type="PROSITE" id="PS50109"/>
    </source>
</evidence>
<evidence type="ECO:0000256" key="4">
    <source>
        <dbReference type="ARBA" id="ARBA00022679"/>
    </source>
</evidence>
<dbReference type="CDD" id="cd00082">
    <property type="entry name" value="HisKA"/>
    <property type="match status" value="1"/>
</dbReference>
<dbReference type="CDD" id="cd00130">
    <property type="entry name" value="PAS"/>
    <property type="match status" value="2"/>
</dbReference>
<dbReference type="PROSITE" id="PS50112">
    <property type="entry name" value="PAS"/>
    <property type="match status" value="2"/>
</dbReference>
<reference evidence="10 11" key="1">
    <citation type="journal article" date="2010" name="Stand. Genomic Sci.">
        <title>Complete genome sequence of Spirosoma linguale type strain (1).</title>
        <authorList>
            <person name="Lail K."/>
            <person name="Sikorski J."/>
            <person name="Saunders E."/>
            <person name="Lapidus A."/>
            <person name="Glavina Del Rio T."/>
            <person name="Copeland A."/>
            <person name="Tice H."/>
            <person name="Cheng J.-F."/>
            <person name="Lucas S."/>
            <person name="Nolan M."/>
            <person name="Bruce D."/>
            <person name="Goodwin L."/>
            <person name="Pitluck S."/>
            <person name="Ivanova N."/>
            <person name="Mavromatis K."/>
            <person name="Ovchinnikova G."/>
            <person name="Pati A."/>
            <person name="Chen A."/>
            <person name="Palaniappan K."/>
            <person name="Land M."/>
            <person name="Hauser L."/>
            <person name="Chang Y.-J."/>
            <person name="Jeffries C.D."/>
            <person name="Chain P."/>
            <person name="Brettin T."/>
            <person name="Detter J.C."/>
            <person name="Schuetze A."/>
            <person name="Rohde M."/>
            <person name="Tindall B.J."/>
            <person name="Goeker M."/>
            <person name="Bristow J."/>
            <person name="Eisen J.A."/>
            <person name="Markowitz V."/>
            <person name="Hugenholtz P."/>
            <person name="Kyrpides N.C."/>
            <person name="Klenk H.-P."/>
            <person name="Chen F."/>
        </authorList>
    </citation>
    <scope>NUCLEOTIDE SEQUENCE [LARGE SCALE GENOMIC DNA]</scope>
    <source>
        <strain evidence="11">ATCC 33905 / DSM 74 / LMG 10896 / Claus 1</strain>
    </source>
</reference>
<dbReference type="PRINTS" id="PR00344">
    <property type="entry name" value="BCTRLSENSOR"/>
</dbReference>
<dbReference type="FunFam" id="3.30.450.20:FF:000099">
    <property type="entry name" value="Sensory box sensor histidine kinase"/>
    <property type="match status" value="1"/>
</dbReference>
<dbReference type="SUPFAM" id="SSF55785">
    <property type="entry name" value="PYP-like sensor domain (PAS domain)"/>
    <property type="match status" value="4"/>
</dbReference>
<dbReference type="InterPro" id="IPR003594">
    <property type="entry name" value="HATPase_dom"/>
</dbReference>
<keyword evidence="3" id="KW-0597">Phosphoprotein</keyword>
<evidence type="ECO:0000259" key="8">
    <source>
        <dbReference type="PROSITE" id="PS50112"/>
    </source>
</evidence>
<feature type="coiled-coil region" evidence="6">
    <location>
        <begin position="531"/>
        <end position="558"/>
    </location>
</feature>
<evidence type="ECO:0000313" key="11">
    <source>
        <dbReference type="Proteomes" id="UP000002028"/>
    </source>
</evidence>
<dbReference type="PANTHER" id="PTHR43304:SF1">
    <property type="entry name" value="PAC DOMAIN-CONTAINING PROTEIN"/>
    <property type="match status" value="1"/>
</dbReference>
<dbReference type="InterPro" id="IPR003661">
    <property type="entry name" value="HisK_dim/P_dom"/>
</dbReference>
<protein>
    <recommendedName>
        <fullName evidence="2">histidine kinase</fullName>
        <ecNumber evidence="2">2.7.13.3</ecNumber>
    </recommendedName>
</protein>
<dbReference type="EMBL" id="CP001769">
    <property type="protein sequence ID" value="ADB42555.1"/>
    <property type="molecule type" value="Genomic_DNA"/>
</dbReference>
<evidence type="ECO:0000256" key="5">
    <source>
        <dbReference type="ARBA" id="ARBA00022777"/>
    </source>
</evidence>
<dbReference type="InterPro" id="IPR000700">
    <property type="entry name" value="PAS-assoc_C"/>
</dbReference>
<proteinExistence type="predicted"/>
<keyword evidence="5 10" id="KW-0418">Kinase</keyword>
<name>D2QUS3_SPILD</name>
<dbReference type="Proteomes" id="UP000002028">
    <property type="component" value="Chromosome"/>
</dbReference>
<feature type="domain" description="PAS" evidence="8">
    <location>
        <begin position="415"/>
        <end position="485"/>
    </location>
</feature>
<dbReference type="SMART" id="SM00091">
    <property type="entry name" value="PAS"/>
    <property type="match status" value="3"/>
</dbReference>
<keyword evidence="4" id="KW-0808">Transferase</keyword>
<dbReference type="NCBIfam" id="TIGR00229">
    <property type="entry name" value="sensory_box"/>
    <property type="match status" value="2"/>
</dbReference>
<dbReference type="STRING" id="504472.Slin_6598"/>
<dbReference type="InterPro" id="IPR005467">
    <property type="entry name" value="His_kinase_dom"/>
</dbReference>
<evidence type="ECO:0000256" key="3">
    <source>
        <dbReference type="ARBA" id="ARBA00022553"/>
    </source>
</evidence>
<dbReference type="Gene3D" id="3.30.450.20">
    <property type="entry name" value="PAS domain"/>
    <property type="match status" value="4"/>
</dbReference>
<dbReference type="PROSITE" id="PS50113">
    <property type="entry name" value="PAC"/>
    <property type="match status" value="1"/>
</dbReference>
<dbReference type="InterPro" id="IPR036097">
    <property type="entry name" value="HisK_dim/P_sf"/>
</dbReference>
<dbReference type="InterPro" id="IPR013655">
    <property type="entry name" value="PAS_fold_3"/>
</dbReference>
<sequence>MGALTRQYDWSKTSLGTPDHWPQSLRATLSIILNARFPMFLWWGSELIQFYNDAYRPSLDQNGKHPTALGQKGPDCWPETWSTIYPLIRQVLDGEEAPWGEDQLIPIYRNGKLENTRWTFSYSPVKDESGKVAGVLVTCFETTQKVQGFNRLQASEQRFQQLVQKASVGIAVLSGPDLNIEIVNEAYAQLVGRRPDSLQGNRFFDVVPEARPDLSPFIEHVKRTGECLYRYDHPYVSVVEGSKKEGYVNLTVQPYKEPDDTISGIILLCQDVTGQVLSRQDLEASEAKFRTLIEQAPVATCLFVGPEMRIDLANESMITFFGQGPSIVGKPIREVLKRPVDTPAIQLLDNVFTTGKSFDAKEAPADLVINGVPGTYYFDISLKPLRNAAGEIYAVLEMAVEVTQEVLARKQRLESEAYFRRLTDAVPAIMWETQPDGYCTYLNKQWHETTGQTTDEAQGFGWLDATHPDDKAETSRVFLEANQNQASFQALYRLRQRDGQYRWAIDLGSPRFAADGTYAGMIGTVVDVHDQRIARQELAESEARLRTLSTELDLQVQQRTQQLQASIQDLQRSNENLGQFAYVASHDLQEPLRKIQQFGDLLKEQYAETLGGGVNYLDRMQAAAYRMSVLIRDLLAYSRISTRQEANQAVDLNKVVEWALSDLELRIAETGAEIEVQSLPLVLGDASQLGQLFLNLLSNALKFHRPDTVPRIQVRFQTVGAGALPVGITPARAAAAYHQIEVIDNGIGFEGKYIDRIFQVFQRLQGKNQYEGTGIGLAICEKVAANHGGAITATSQPGQGATFSVYLPA</sequence>
<dbReference type="PANTHER" id="PTHR43304">
    <property type="entry name" value="PHYTOCHROME-LIKE PROTEIN CPH1"/>
    <property type="match status" value="1"/>
</dbReference>
<dbReference type="EC" id="2.7.13.3" evidence="2"/>
<evidence type="ECO:0000256" key="2">
    <source>
        <dbReference type="ARBA" id="ARBA00012438"/>
    </source>
</evidence>
<keyword evidence="6" id="KW-0175">Coiled coil</keyword>
<keyword evidence="11" id="KW-1185">Reference proteome</keyword>
<dbReference type="SMART" id="SM00086">
    <property type="entry name" value="PAC"/>
    <property type="match status" value="2"/>
</dbReference>
<feature type="domain" description="Histidine kinase" evidence="7">
    <location>
        <begin position="583"/>
        <end position="809"/>
    </location>
</feature>
<dbReference type="SMART" id="SM00387">
    <property type="entry name" value="HATPase_c"/>
    <property type="match status" value="1"/>
</dbReference>
<dbReference type="Gene3D" id="1.10.287.130">
    <property type="match status" value="1"/>
</dbReference>
<dbReference type="SUPFAM" id="SSF55874">
    <property type="entry name" value="ATPase domain of HSP90 chaperone/DNA topoisomerase II/histidine kinase"/>
    <property type="match status" value="1"/>
</dbReference>
<dbReference type="InterPro" id="IPR036890">
    <property type="entry name" value="HATPase_C_sf"/>
</dbReference>
<accession>D2QUS3</accession>
<dbReference type="Pfam" id="PF08447">
    <property type="entry name" value="PAS_3"/>
    <property type="match status" value="1"/>
</dbReference>
<dbReference type="Pfam" id="PF02518">
    <property type="entry name" value="HATPase_c"/>
    <property type="match status" value="1"/>
</dbReference>